<dbReference type="PANTHER" id="PTHR28259:SF1">
    <property type="entry name" value="FLUORIDE EXPORT PROTEIN 1-RELATED"/>
    <property type="match status" value="1"/>
</dbReference>
<feature type="transmembrane region" description="Helical" evidence="12">
    <location>
        <begin position="33"/>
        <end position="55"/>
    </location>
</feature>
<evidence type="ECO:0000256" key="9">
    <source>
        <dbReference type="ARBA" id="ARBA00023303"/>
    </source>
</evidence>
<reference evidence="13 14" key="2">
    <citation type="journal article" date="2018" name="Int. J. Syst. Evol. Microbiol.">
        <title>Marinobacterium aestuarii sp. nov., a benzene-degrading marine bacterium isolated from estuary sediment.</title>
        <authorList>
            <person name="Bae S.S."/>
            <person name="Jung J."/>
            <person name="Chung D."/>
            <person name="Baek K."/>
        </authorList>
    </citation>
    <scope>NUCLEOTIDE SEQUENCE [LARGE SCALE GENOMIC DNA]</scope>
    <source>
        <strain evidence="13 14">ST58-10</strain>
    </source>
</reference>
<dbReference type="Pfam" id="PF02537">
    <property type="entry name" value="CRCB"/>
    <property type="match status" value="1"/>
</dbReference>
<feature type="transmembrane region" description="Helical" evidence="12">
    <location>
        <begin position="67"/>
        <end position="89"/>
    </location>
</feature>
<keyword evidence="3" id="KW-0997">Cell inner membrane</keyword>
<dbReference type="KEGG" id="mars:A8C75_12115"/>
<name>A0A1A9EYD1_9GAMM</name>
<dbReference type="InterPro" id="IPR003691">
    <property type="entry name" value="FluC"/>
</dbReference>
<keyword evidence="8 12" id="KW-0472">Membrane</keyword>
<evidence type="ECO:0000256" key="5">
    <source>
        <dbReference type="ARBA" id="ARBA00022989"/>
    </source>
</evidence>
<comment type="function">
    <text evidence="12">Fluoride-specific ion channel. Important for reducing fluoride concentration in the cell, thus reducing its toxicity.</text>
</comment>
<evidence type="ECO:0000313" key="13">
    <source>
        <dbReference type="EMBL" id="ANG63144.1"/>
    </source>
</evidence>
<keyword evidence="12" id="KW-0813">Transport</keyword>
<keyword evidence="6 12" id="KW-0915">Sodium</keyword>
<keyword evidence="12" id="KW-0479">Metal-binding</keyword>
<evidence type="ECO:0000256" key="2">
    <source>
        <dbReference type="ARBA" id="ARBA00022475"/>
    </source>
</evidence>
<evidence type="ECO:0000256" key="11">
    <source>
        <dbReference type="ARBA" id="ARBA00035585"/>
    </source>
</evidence>
<keyword evidence="5 12" id="KW-1133">Transmembrane helix</keyword>
<reference evidence="14" key="1">
    <citation type="submission" date="2016-05" db="EMBL/GenBank/DDBJ databases">
        <authorList>
            <person name="Baek K."/>
            <person name="Yang S.-J."/>
        </authorList>
    </citation>
    <scope>NUCLEOTIDE SEQUENCE [LARGE SCALE GENOMIC DNA]</scope>
    <source>
        <strain evidence="14">ST58-10</strain>
    </source>
</reference>
<dbReference type="OrthoDB" id="9806299at2"/>
<comment type="subcellular location">
    <subcellularLocation>
        <location evidence="1 12">Cell membrane</location>
        <topology evidence="1 12">Multi-pass membrane protein</topology>
    </subcellularLocation>
</comment>
<dbReference type="AlphaFoldDB" id="A0A1A9EYD1"/>
<keyword evidence="2 12" id="KW-1003">Cell membrane</keyword>
<dbReference type="GO" id="GO:0140114">
    <property type="term" value="P:cellular detoxification of fluoride"/>
    <property type="evidence" value="ECO:0007669"/>
    <property type="project" value="UniProtKB-UniRule"/>
</dbReference>
<evidence type="ECO:0000256" key="12">
    <source>
        <dbReference type="HAMAP-Rule" id="MF_00454"/>
    </source>
</evidence>
<evidence type="ECO:0000256" key="4">
    <source>
        <dbReference type="ARBA" id="ARBA00022692"/>
    </source>
</evidence>
<protein>
    <recommendedName>
        <fullName evidence="12">Fluoride-specific ion channel FluC</fullName>
    </recommendedName>
</protein>
<keyword evidence="4 12" id="KW-0812">Transmembrane</keyword>
<dbReference type="NCBIfam" id="TIGR00494">
    <property type="entry name" value="crcB"/>
    <property type="match status" value="1"/>
</dbReference>
<feature type="binding site" evidence="12">
    <location>
        <position position="77"/>
    </location>
    <ligand>
        <name>Na(+)</name>
        <dbReference type="ChEBI" id="CHEBI:29101"/>
        <note>structural</note>
    </ligand>
</feature>
<gene>
    <name evidence="12" type="primary">fluC</name>
    <name evidence="12" type="synonym">crcB</name>
    <name evidence="13" type="ORF">A8C75_12115</name>
</gene>
<comment type="catalytic activity">
    <reaction evidence="11">
        <text>fluoride(in) = fluoride(out)</text>
        <dbReference type="Rhea" id="RHEA:76159"/>
        <dbReference type="ChEBI" id="CHEBI:17051"/>
    </reaction>
    <physiologicalReaction direction="left-to-right" evidence="11">
        <dbReference type="Rhea" id="RHEA:76160"/>
    </physiologicalReaction>
</comment>
<feature type="binding site" evidence="12">
    <location>
        <position position="74"/>
    </location>
    <ligand>
        <name>Na(+)</name>
        <dbReference type="ChEBI" id="CHEBI:29101"/>
        <note>structural</note>
    </ligand>
</feature>
<evidence type="ECO:0000313" key="14">
    <source>
        <dbReference type="Proteomes" id="UP000078070"/>
    </source>
</evidence>
<evidence type="ECO:0000256" key="3">
    <source>
        <dbReference type="ARBA" id="ARBA00022519"/>
    </source>
</evidence>
<comment type="activity regulation">
    <text evidence="12">Na(+) is not transported, but it plays an essential structural role and its presence is essential for fluoride channel function.</text>
</comment>
<dbReference type="PANTHER" id="PTHR28259">
    <property type="entry name" value="FLUORIDE EXPORT PROTEIN 1-RELATED"/>
    <property type="match status" value="1"/>
</dbReference>
<dbReference type="EMBL" id="CP015839">
    <property type="protein sequence ID" value="ANG63144.1"/>
    <property type="molecule type" value="Genomic_DNA"/>
</dbReference>
<dbReference type="GO" id="GO:0005886">
    <property type="term" value="C:plasma membrane"/>
    <property type="evidence" value="ECO:0007669"/>
    <property type="project" value="UniProtKB-SubCell"/>
</dbReference>
<accession>A0A1A9EYD1</accession>
<sequence>MLHLIAIATGGALGALGRYWISGLLNNAQGRFPLGTLLCNVAGSLLMGVLFVLVLEKARLSPELRPLLMVGFLGAFTTFSTFALESVVMLQEGHVMSALIYVSLSVILCLAALYVGMSLTRLL</sequence>
<dbReference type="HAMAP" id="MF_00454">
    <property type="entry name" value="FluC"/>
    <property type="match status" value="1"/>
</dbReference>
<dbReference type="RefSeq" id="WP_067382579.1">
    <property type="nucleotide sequence ID" value="NZ_CP015839.1"/>
</dbReference>
<evidence type="ECO:0000256" key="7">
    <source>
        <dbReference type="ARBA" id="ARBA00023065"/>
    </source>
</evidence>
<evidence type="ECO:0000256" key="8">
    <source>
        <dbReference type="ARBA" id="ARBA00023136"/>
    </source>
</evidence>
<dbReference type="GO" id="GO:0046872">
    <property type="term" value="F:metal ion binding"/>
    <property type="evidence" value="ECO:0007669"/>
    <property type="project" value="UniProtKB-KW"/>
</dbReference>
<organism evidence="13 14">
    <name type="scientific">Marinobacterium aestuarii</name>
    <dbReference type="NCBI Taxonomy" id="1821621"/>
    <lineage>
        <taxon>Bacteria</taxon>
        <taxon>Pseudomonadati</taxon>
        <taxon>Pseudomonadota</taxon>
        <taxon>Gammaproteobacteria</taxon>
        <taxon>Oceanospirillales</taxon>
        <taxon>Oceanospirillaceae</taxon>
        <taxon>Marinobacterium</taxon>
    </lineage>
</organism>
<feature type="transmembrane region" description="Helical" evidence="12">
    <location>
        <begin position="95"/>
        <end position="117"/>
    </location>
</feature>
<keyword evidence="14" id="KW-1185">Reference proteome</keyword>
<dbReference type="Proteomes" id="UP000078070">
    <property type="component" value="Chromosome"/>
</dbReference>
<evidence type="ECO:0000256" key="10">
    <source>
        <dbReference type="ARBA" id="ARBA00035120"/>
    </source>
</evidence>
<keyword evidence="7 12" id="KW-0406">Ion transport</keyword>
<dbReference type="STRING" id="1821621.A8C75_12115"/>
<keyword evidence="9 12" id="KW-0407">Ion channel</keyword>
<evidence type="ECO:0000256" key="6">
    <source>
        <dbReference type="ARBA" id="ARBA00023053"/>
    </source>
</evidence>
<comment type="similarity">
    <text evidence="10 12">Belongs to the fluoride channel Fluc/FEX (TC 1.A.43) family.</text>
</comment>
<dbReference type="GO" id="GO:0062054">
    <property type="term" value="F:fluoride channel activity"/>
    <property type="evidence" value="ECO:0007669"/>
    <property type="project" value="UniProtKB-UniRule"/>
</dbReference>
<evidence type="ECO:0000256" key="1">
    <source>
        <dbReference type="ARBA" id="ARBA00004651"/>
    </source>
</evidence>
<proteinExistence type="inferred from homology"/>